<dbReference type="SMART" id="SM00382">
    <property type="entry name" value="AAA"/>
    <property type="match status" value="1"/>
</dbReference>
<evidence type="ECO:0000256" key="6">
    <source>
        <dbReference type="ARBA" id="ARBA00022932"/>
    </source>
</evidence>
<keyword evidence="4" id="KW-0862">Zinc</keyword>
<dbReference type="GO" id="GO:0009360">
    <property type="term" value="C:DNA polymerase III complex"/>
    <property type="evidence" value="ECO:0007669"/>
    <property type="project" value="InterPro"/>
</dbReference>
<dbReference type="CDD" id="cd00009">
    <property type="entry name" value="AAA"/>
    <property type="match status" value="1"/>
</dbReference>
<comment type="caution">
    <text evidence="10">The sequence shown here is derived from an EMBL/GenBank/DDBJ whole genome shotgun (WGS) entry which is preliminary data.</text>
</comment>
<evidence type="ECO:0000256" key="5">
    <source>
        <dbReference type="ARBA" id="ARBA00022840"/>
    </source>
</evidence>
<comment type="subunit">
    <text evidence="8">DNA polymerase III contains a core (composed of alpha, epsilon and theta chains) that associates with a tau subunit. This core dimerizes to form the POLIII' complex. PolIII' associates with the gamma complex (composed of gamma, delta, delta', psi and chi chains) and with the beta chain to form the complete DNA polymerase III complex.</text>
</comment>
<name>A0A2H0XFD8_UNCKA</name>
<comment type="function">
    <text evidence="8">DNA polymerase III is a complex, multichain enzyme responsible for most of the replicative synthesis in bacteria. This DNA polymerase also exhibits 3' to 5' exonuclease activity.</text>
</comment>
<dbReference type="InterPro" id="IPR003593">
    <property type="entry name" value="AAA+_ATPase"/>
</dbReference>
<dbReference type="Pfam" id="PF13177">
    <property type="entry name" value="DNA_pol3_delta2"/>
    <property type="match status" value="1"/>
</dbReference>
<dbReference type="InterPro" id="IPR050238">
    <property type="entry name" value="DNA_Rep/Repair_Clamp_Loader"/>
</dbReference>
<gene>
    <name evidence="8 10" type="primary">dnaX</name>
    <name evidence="10" type="ORF">COT49_03060</name>
</gene>
<keyword evidence="8" id="KW-0235">DNA replication</keyword>
<evidence type="ECO:0000256" key="7">
    <source>
        <dbReference type="ARBA" id="ARBA00049244"/>
    </source>
</evidence>
<organism evidence="10 11">
    <name type="scientific">candidate division WWE3 bacterium CG08_land_8_20_14_0_20_40_13</name>
    <dbReference type="NCBI Taxonomy" id="1975084"/>
    <lineage>
        <taxon>Bacteria</taxon>
        <taxon>Katanobacteria</taxon>
    </lineage>
</organism>
<dbReference type="GO" id="GO:0003887">
    <property type="term" value="F:DNA-directed DNA polymerase activity"/>
    <property type="evidence" value="ECO:0007669"/>
    <property type="project" value="UniProtKB-KW"/>
</dbReference>
<dbReference type="Gene3D" id="3.40.50.300">
    <property type="entry name" value="P-loop containing nucleotide triphosphate hydrolases"/>
    <property type="match status" value="1"/>
</dbReference>
<evidence type="ECO:0000313" key="11">
    <source>
        <dbReference type="Proteomes" id="UP000230340"/>
    </source>
</evidence>
<dbReference type="PANTHER" id="PTHR11669">
    <property type="entry name" value="REPLICATION FACTOR C / DNA POLYMERASE III GAMMA-TAU SUBUNIT"/>
    <property type="match status" value="1"/>
</dbReference>
<evidence type="ECO:0000256" key="3">
    <source>
        <dbReference type="ARBA" id="ARBA00022741"/>
    </source>
</evidence>
<evidence type="ECO:0000256" key="8">
    <source>
        <dbReference type="RuleBase" id="RU364063"/>
    </source>
</evidence>
<dbReference type="Proteomes" id="UP000230340">
    <property type="component" value="Unassembled WGS sequence"/>
</dbReference>
<dbReference type="SUPFAM" id="SSF52540">
    <property type="entry name" value="P-loop containing nucleoside triphosphate hydrolases"/>
    <property type="match status" value="1"/>
</dbReference>
<keyword evidence="8" id="KW-0808">Transferase</keyword>
<dbReference type="GO" id="GO:0005524">
    <property type="term" value="F:ATP binding"/>
    <property type="evidence" value="ECO:0007669"/>
    <property type="project" value="UniProtKB-KW"/>
</dbReference>
<keyword evidence="8" id="KW-0548">Nucleotidyltransferase</keyword>
<keyword evidence="2" id="KW-0479">Metal-binding</keyword>
<feature type="domain" description="AAA+ ATPase" evidence="9">
    <location>
        <begin position="33"/>
        <end position="186"/>
    </location>
</feature>
<evidence type="ECO:0000256" key="4">
    <source>
        <dbReference type="ARBA" id="ARBA00022833"/>
    </source>
</evidence>
<comment type="similarity">
    <text evidence="1 8">Belongs to the DnaX/STICHEL family.</text>
</comment>
<dbReference type="InterPro" id="IPR027417">
    <property type="entry name" value="P-loop_NTPase"/>
</dbReference>
<dbReference type="FunFam" id="3.40.50.300:FF:000014">
    <property type="entry name" value="DNA polymerase III subunit gamma/tau"/>
    <property type="match status" value="1"/>
</dbReference>
<protein>
    <recommendedName>
        <fullName evidence="8">DNA polymerase III subunit gamma/tau</fullName>
        <ecNumber evidence="8">2.7.7.7</ecNumber>
    </recommendedName>
</protein>
<evidence type="ECO:0000256" key="1">
    <source>
        <dbReference type="ARBA" id="ARBA00006360"/>
    </source>
</evidence>
<keyword evidence="6 8" id="KW-0239">DNA-directed DNA polymerase</keyword>
<dbReference type="InterPro" id="IPR012763">
    <property type="entry name" value="DNA_pol_III_sug/sutau_N"/>
</dbReference>
<dbReference type="Gene3D" id="1.10.8.60">
    <property type="match status" value="1"/>
</dbReference>
<dbReference type="AlphaFoldDB" id="A0A2H0XFD8"/>
<dbReference type="PANTHER" id="PTHR11669:SF0">
    <property type="entry name" value="PROTEIN STICHEL-LIKE 2"/>
    <property type="match status" value="1"/>
</dbReference>
<reference evidence="11" key="1">
    <citation type="submission" date="2017-09" db="EMBL/GenBank/DDBJ databases">
        <title>Depth-based differentiation of microbial function through sediment-hosted aquifers and enrichment of novel symbionts in the deep terrestrial subsurface.</title>
        <authorList>
            <person name="Probst A.J."/>
            <person name="Ladd B."/>
            <person name="Jarett J.K."/>
            <person name="Geller-Mcgrath D.E."/>
            <person name="Sieber C.M.K."/>
            <person name="Emerson J.B."/>
            <person name="Anantharaman K."/>
            <person name="Thomas B.C."/>
            <person name="Malmstrom R."/>
            <person name="Stieglmeier M."/>
            <person name="Klingl A."/>
            <person name="Woyke T."/>
            <person name="Ryan C.M."/>
            <person name="Banfield J.F."/>
        </authorList>
    </citation>
    <scope>NUCLEOTIDE SEQUENCE [LARGE SCALE GENOMIC DNA]</scope>
</reference>
<keyword evidence="5 8" id="KW-0067">ATP-binding</keyword>
<evidence type="ECO:0000256" key="2">
    <source>
        <dbReference type="ARBA" id="ARBA00022723"/>
    </source>
</evidence>
<keyword evidence="3 8" id="KW-0547">Nucleotide-binding</keyword>
<sequence length="502" mass="55881">MFYTKYRPRKFGEFLGSETLSRAIQNSIFSKNFAHAFFLYGPRGVGKTTMARLIAKALNCQKSNLSNLTNTPNLTNSEPCGTCDHCIAIDNGSYIDLIEIDAASNRGIDDVRSLRDKIALSPAAGRFKVYIIDEVHMLTNEAFNALLKTLEEPPPHAVFVLCTTEFKKVPETIRSRCQQFELKRATVLDIVKKLKRILDAEQKEKTPVPELSDESLKKIAKAALGGFRDAETMLEQVVFGQITVDELIALSDTDELAKFVYDIAIKPNTKVALEYLEKTFETGIGAESWTDSFLEYLQSLLFAKVGAGNDALLIDPIKVITLPQISGLIKSFGEARRQIRFATIPFLPLEVAVVDLTEELNRVPPFRVEPESILSAPSSPPNPPAFSIEKLYEAVRPLNHSVEALLRSCKILGFDDDNESLVIEAFYSFHRERLNSPTNKKIVETALEKILGRAVAIKVTLSKQKPASKEDLSDKNIEPIKGVVPPDKIKEAWEVLDGKAPL</sequence>
<accession>A0A2H0XFD8</accession>
<proteinExistence type="inferred from homology"/>
<evidence type="ECO:0000259" key="9">
    <source>
        <dbReference type="SMART" id="SM00382"/>
    </source>
</evidence>
<dbReference type="GO" id="GO:0006261">
    <property type="term" value="P:DNA-templated DNA replication"/>
    <property type="evidence" value="ECO:0007669"/>
    <property type="project" value="TreeGrafter"/>
</dbReference>
<evidence type="ECO:0000313" key="10">
    <source>
        <dbReference type="EMBL" id="PIS22859.1"/>
    </source>
</evidence>
<comment type="catalytic activity">
    <reaction evidence="7 8">
        <text>DNA(n) + a 2'-deoxyribonucleoside 5'-triphosphate = DNA(n+1) + diphosphate</text>
        <dbReference type="Rhea" id="RHEA:22508"/>
        <dbReference type="Rhea" id="RHEA-COMP:17339"/>
        <dbReference type="Rhea" id="RHEA-COMP:17340"/>
        <dbReference type="ChEBI" id="CHEBI:33019"/>
        <dbReference type="ChEBI" id="CHEBI:61560"/>
        <dbReference type="ChEBI" id="CHEBI:173112"/>
        <dbReference type="EC" id="2.7.7.7"/>
    </reaction>
</comment>
<dbReference type="GO" id="GO:0046872">
    <property type="term" value="F:metal ion binding"/>
    <property type="evidence" value="ECO:0007669"/>
    <property type="project" value="UniProtKB-KW"/>
</dbReference>
<dbReference type="NCBIfam" id="TIGR02397">
    <property type="entry name" value="dnaX_nterm"/>
    <property type="match status" value="1"/>
</dbReference>
<dbReference type="EMBL" id="PEYT01000027">
    <property type="protein sequence ID" value="PIS22859.1"/>
    <property type="molecule type" value="Genomic_DNA"/>
</dbReference>
<dbReference type="EC" id="2.7.7.7" evidence="8"/>